<dbReference type="Proteomes" id="UP000051952">
    <property type="component" value="Unassembled WGS sequence"/>
</dbReference>
<proteinExistence type="predicted"/>
<dbReference type="VEuPathDB" id="TriTrypDB:BSAL_20630"/>
<organism evidence="3 4">
    <name type="scientific">Bodo saltans</name>
    <name type="common">Flagellated protozoan</name>
    <dbReference type="NCBI Taxonomy" id="75058"/>
    <lineage>
        <taxon>Eukaryota</taxon>
        <taxon>Discoba</taxon>
        <taxon>Euglenozoa</taxon>
        <taxon>Kinetoplastea</taxon>
        <taxon>Metakinetoplastina</taxon>
        <taxon>Eubodonida</taxon>
        <taxon>Bodonidae</taxon>
        <taxon>Bodo</taxon>
    </lineage>
</organism>
<dbReference type="AlphaFoldDB" id="A0A0S4JJI5"/>
<sequence>MLKIGIIAALAGSASSVAGSSVRAGATMRLATCGDGDDADLLATAGGYLGAYCIACVGCCLLLGWHIRHSDKSSLQRKTRVVASIEHLGIPGRLWGVLSSVVAPLVEFGLSLVLLRDDDDETAAAGGGVALGGVSLAVGVASLAWLCSTMTWRFHAVWRNISQRSVAHRDEDKIEDVRGGTLHHRSTFSLLSWSVGRCKEYDESRGGDWVDSDSVRVDVHQPSFVECNGAVFEEYGYRRTWFVLWENGLAALLSVLSAVSRLSSGTCNATQVVGAVLQMCGLPTLVAARPHRKAKALLLAAAMESFGFVGGLCLLVSATTLIDGDPWGDAASVVLQIQLYAGVALLIVDGLHTGRIRDALRRLVATGSPSSLGENRFVQRQPFDIDPRKANGRPKRDSNTAVTSHLHSETMRRNSRSKNNTSSAQLTVLVEMICSRHTI</sequence>
<feature type="transmembrane region" description="Helical" evidence="2">
    <location>
        <begin position="94"/>
        <end position="115"/>
    </location>
</feature>
<gene>
    <name evidence="3" type="ORF">BSAL_20630</name>
</gene>
<reference evidence="4" key="1">
    <citation type="submission" date="2015-09" db="EMBL/GenBank/DDBJ databases">
        <authorList>
            <consortium name="Pathogen Informatics"/>
        </authorList>
    </citation>
    <scope>NUCLEOTIDE SEQUENCE [LARGE SCALE GENOMIC DNA]</scope>
    <source>
        <strain evidence="4">Lake Konstanz</strain>
    </source>
</reference>
<feature type="transmembrane region" description="Helical" evidence="2">
    <location>
        <begin position="296"/>
        <end position="318"/>
    </location>
</feature>
<feature type="transmembrane region" description="Helical" evidence="2">
    <location>
        <begin position="330"/>
        <end position="352"/>
    </location>
</feature>
<protein>
    <submittedName>
        <fullName evidence="3">GPI-anchored surface protein, putative</fullName>
    </submittedName>
</protein>
<feature type="transmembrane region" description="Helical" evidence="2">
    <location>
        <begin position="127"/>
        <end position="146"/>
    </location>
</feature>
<feature type="transmembrane region" description="Helical" evidence="2">
    <location>
        <begin position="48"/>
        <end position="67"/>
    </location>
</feature>
<feature type="region of interest" description="Disordered" evidence="1">
    <location>
        <begin position="383"/>
        <end position="422"/>
    </location>
</feature>
<evidence type="ECO:0000313" key="3">
    <source>
        <dbReference type="EMBL" id="CUG89351.1"/>
    </source>
</evidence>
<feature type="compositionally biased region" description="Basic and acidic residues" evidence="1">
    <location>
        <begin position="383"/>
        <end position="398"/>
    </location>
</feature>
<evidence type="ECO:0000256" key="2">
    <source>
        <dbReference type="SAM" id="Phobius"/>
    </source>
</evidence>
<name>A0A0S4JJI5_BODSA</name>
<keyword evidence="2" id="KW-0812">Transmembrane</keyword>
<evidence type="ECO:0000256" key="1">
    <source>
        <dbReference type="SAM" id="MobiDB-lite"/>
    </source>
</evidence>
<keyword evidence="2" id="KW-1133">Transmembrane helix</keyword>
<keyword evidence="4" id="KW-1185">Reference proteome</keyword>
<evidence type="ECO:0000313" key="4">
    <source>
        <dbReference type="Proteomes" id="UP000051952"/>
    </source>
</evidence>
<keyword evidence="2" id="KW-0472">Membrane</keyword>
<dbReference type="EMBL" id="CYKH01001728">
    <property type="protein sequence ID" value="CUG89351.1"/>
    <property type="molecule type" value="Genomic_DNA"/>
</dbReference>
<accession>A0A0S4JJI5</accession>